<sequence>MRITNSAKIAAAAVGLSAALAGSGCASAEPTPVQPTIVLVHGAFAESASWNGVIDRLNQQGLANIAVGNPLRSVQGDADAVRGVVAAINGPVVLVGHSYGGQVISQINDPKVKGLVYVAAFAPEEGETIGELSGKFPGSTLGETLNKVTLADGSTDLYILPEKYQKQFAADVPDAQATLDARTQRPLNDRALNGKSGAPSWKTLPSWFVYPDADYNIPVAAHRFMAERAKARATVEIPGASHALTVSQPDAVAKVIVDAAGAVS</sequence>
<feature type="chain" id="PRO_5045973615" evidence="1">
    <location>
        <begin position="29"/>
        <end position="264"/>
    </location>
</feature>
<dbReference type="GO" id="GO:0016787">
    <property type="term" value="F:hydrolase activity"/>
    <property type="evidence" value="ECO:0007669"/>
    <property type="project" value="UniProtKB-KW"/>
</dbReference>
<organism evidence="3 4">
    <name type="scientific">Nocardia iowensis</name>
    <dbReference type="NCBI Taxonomy" id="204891"/>
    <lineage>
        <taxon>Bacteria</taxon>
        <taxon>Bacillati</taxon>
        <taxon>Actinomycetota</taxon>
        <taxon>Actinomycetes</taxon>
        <taxon>Mycobacteriales</taxon>
        <taxon>Nocardiaceae</taxon>
        <taxon>Nocardia</taxon>
    </lineage>
</organism>
<dbReference type="PANTHER" id="PTHR37017:SF11">
    <property type="entry name" value="ESTERASE_LIPASE_THIOESTERASE DOMAIN-CONTAINING PROTEIN"/>
    <property type="match status" value="1"/>
</dbReference>
<gene>
    <name evidence="3" type="ORF">KV110_32440</name>
</gene>
<dbReference type="Pfam" id="PF12697">
    <property type="entry name" value="Abhydrolase_6"/>
    <property type="match status" value="1"/>
</dbReference>
<dbReference type="EMBL" id="CP078145">
    <property type="protein sequence ID" value="QXN90100.1"/>
    <property type="molecule type" value="Genomic_DNA"/>
</dbReference>
<dbReference type="Proteomes" id="UP000694257">
    <property type="component" value="Chromosome"/>
</dbReference>
<evidence type="ECO:0000313" key="4">
    <source>
        <dbReference type="Proteomes" id="UP000694257"/>
    </source>
</evidence>
<keyword evidence="1" id="KW-0732">Signal</keyword>
<accession>A0ABX8RKG6</accession>
<keyword evidence="3" id="KW-0378">Hydrolase</keyword>
<dbReference type="RefSeq" id="WP_218470972.1">
    <property type="nucleotide sequence ID" value="NZ_BAABJN010000006.1"/>
</dbReference>
<name>A0ABX8RKG6_NOCIO</name>
<protein>
    <submittedName>
        <fullName evidence="3">Alpha/beta hydrolase</fullName>
    </submittedName>
</protein>
<feature type="domain" description="AB hydrolase-1" evidence="2">
    <location>
        <begin position="37"/>
        <end position="254"/>
    </location>
</feature>
<reference evidence="3 4" key="1">
    <citation type="submission" date="2021-07" db="EMBL/GenBank/DDBJ databases">
        <title>Whole Genome Sequence of Nocardia Iowensis.</title>
        <authorList>
            <person name="Lamm A."/>
            <person name="Collins-Fairclough A.M."/>
            <person name="Bunk B."/>
            <person name="Sproer C."/>
        </authorList>
    </citation>
    <scope>NUCLEOTIDE SEQUENCE [LARGE SCALE GENOMIC DNA]</scope>
    <source>
        <strain evidence="3 4">NRRL 5646</strain>
    </source>
</reference>
<dbReference type="PANTHER" id="PTHR37017">
    <property type="entry name" value="AB HYDROLASE-1 DOMAIN-CONTAINING PROTEIN-RELATED"/>
    <property type="match status" value="1"/>
</dbReference>
<evidence type="ECO:0000313" key="3">
    <source>
        <dbReference type="EMBL" id="QXN90100.1"/>
    </source>
</evidence>
<evidence type="ECO:0000256" key="1">
    <source>
        <dbReference type="SAM" id="SignalP"/>
    </source>
</evidence>
<feature type="signal peptide" evidence="1">
    <location>
        <begin position="1"/>
        <end position="28"/>
    </location>
</feature>
<evidence type="ECO:0000259" key="2">
    <source>
        <dbReference type="Pfam" id="PF12697"/>
    </source>
</evidence>
<keyword evidence="4" id="KW-1185">Reference proteome</keyword>
<proteinExistence type="predicted"/>
<dbReference type="InterPro" id="IPR052897">
    <property type="entry name" value="Sec-Metab_Biosynth_Hydrolase"/>
</dbReference>
<dbReference type="InterPro" id="IPR000073">
    <property type="entry name" value="AB_hydrolase_1"/>
</dbReference>
<dbReference type="PROSITE" id="PS51257">
    <property type="entry name" value="PROKAR_LIPOPROTEIN"/>
    <property type="match status" value="1"/>
</dbReference>